<evidence type="ECO:0000313" key="1">
    <source>
        <dbReference type="EMBL" id="KAF7829085.1"/>
    </source>
</evidence>
<gene>
    <name evidence="1" type="ORF">G2W53_020249</name>
</gene>
<accession>A0A834WMQ7</accession>
<name>A0A834WMQ7_9FABA</name>
<protein>
    <submittedName>
        <fullName evidence="1">Uncharacterized protein</fullName>
    </submittedName>
</protein>
<reference evidence="1" key="1">
    <citation type="submission" date="2020-09" db="EMBL/GenBank/DDBJ databases">
        <title>Genome-Enabled Discovery of Anthraquinone Biosynthesis in Senna tora.</title>
        <authorList>
            <person name="Kang S.-H."/>
            <person name="Pandey R.P."/>
            <person name="Lee C.-M."/>
            <person name="Sim J.-S."/>
            <person name="Jeong J.-T."/>
            <person name="Choi B.-S."/>
            <person name="Jung M."/>
            <person name="Ginzburg D."/>
            <person name="Zhao K."/>
            <person name="Won S.Y."/>
            <person name="Oh T.-J."/>
            <person name="Yu Y."/>
            <person name="Kim N.-H."/>
            <person name="Lee O.R."/>
            <person name="Lee T.-H."/>
            <person name="Bashyal P."/>
            <person name="Kim T.-S."/>
            <person name="Lee W.-H."/>
            <person name="Kawkins C."/>
            <person name="Kim C.-K."/>
            <person name="Kim J.S."/>
            <person name="Ahn B.O."/>
            <person name="Rhee S.Y."/>
            <person name="Sohng J.K."/>
        </authorList>
    </citation>
    <scope>NUCLEOTIDE SEQUENCE</scope>
    <source>
        <tissue evidence="1">Leaf</tissue>
    </source>
</reference>
<comment type="caution">
    <text evidence="1">The sequence shown here is derived from an EMBL/GenBank/DDBJ whole genome shotgun (WGS) entry which is preliminary data.</text>
</comment>
<dbReference type="AlphaFoldDB" id="A0A834WMQ7"/>
<proteinExistence type="predicted"/>
<dbReference type="OrthoDB" id="1716893at2759"/>
<dbReference type="EMBL" id="JAAIUW010000006">
    <property type="protein sequence ID" value="KAF7829085.1"/>
    <property type="molecule type" value="Genomic_DNA"/>
</dbReference>
<dbReference type="PANTHER" id="PTHR34996:SF3">
    <property type="entry name" value="OS06G0327400 PROTEIN"/>
    <property type="match status" value="1"/>
</dbReference>
<keyword evidence="2" id="KW-1185">Reference proteome</keyword>
<dbReference type="Proteomes" id="UP000634136">
    <property type="component" value="Unassembled WGS sequence"/>
</dbReference>
<organism evidence="1 2">
    <name type="scientific">Senna tora</name>
    <dbReference type="NCBI Taxonomy" id="362788"/>
    <lineage>
        <taxon>Eukaryota</taxon>
        <taxon>Viridiplantae</taxon>
        <taxon>Streptophyta</taxon>
        <taxon>Embryophyta</taxon>
        <taxon>Tracheophyta</taxon>
        <taxon>Spermatophyta</taxon>
        <taxon>Magnoliopsida</taxon>
        <taxon>eudicotyledons</taxon>
        <taxon>Gunneridae</taxon>
        <taxon>Pentapetalae</taxon>
        <taxon>rosids</taxon>
        <taxon>fabids</taxon>
        <taxon>Fabales</taxon>
        <taxon>Fabaceae</taxon>
        <taxon>Caesalpinioideae</taxon>
        <taxon>Cassia clade</taxon>
        <taxon>Senna</taxon>
    </lineage>
</organism>
<sequence length="129" mass="15103">MGHLSYNRVSSGRGFRLNPRRVCVLGLRKRLAFFLRLFNRCCKLSYKHALRVFDKMLHRRSGFRRNNSSSSRSSLVKQEQIKGRADCRLRSFGRSNSFYSEAIAECLEFIKRTSISMEQIQDPVVTHIQ</sequence>
<dbReference type="PANTHER" id="PTHR34996">
    <property type="entry name" value="OS06G0327400 PROTEIN"/>
    <property type="match status" value="1"/>
</dbReference>
<evidence type="ECO:0000313" key="2">
    <source>
        <dbReference type="Proteomes" id="UP000634136"/>
    </source>
</evidence>